<reference evidence="1" key="1">
    <citation type="submission" date="2022-09" db="EMBL/GenBank/DDBJ databases">
        <title>Actin cytoskeleton and complex cell architecture in an #Asgard archaeon.</title>
        <authorList>
            <person name="Ponce Toledo R.I."/>
            <person name="Schleper C."/>
            <person name="Rodrigues Oliveira T."/>
            <person name="Wollweber F."/>
            <person name="Xu J."/>
            <person name="Rittmann S."/>
            <person name="Klingl A."/>
            <person name="Pilhofer M."/>
        </authorList>
    </citation>
    <scope>NUCLEOTIDE SEQUENCE</scope>
    <source>
        <strain evidence="1">B-35</strain>
    </source>
</reference>
<dbReference type="InterPro" id="IPR009409">
    <property type="entry name" value="DUF1059"/>
</dbReference>
<keyword evidence="2" id="KW-1185">Reference proteome</keyword>
<proteinExistence type="predicted"/>
<protein>
    <recommendedName>
        <fullName evidence="3">DUF1059 domain-containing protein</fullName>
    </recommendedName>
</protein>
<name>A0ABY6HV49_9ARCH</name>
<sequence>MYYSFRCESCGFNCNWEEVASTRSSLIKYAMEHYQWDHEMEEISPELRRKIENVIEEITYEEEETDFEINW</sequence>
<accession>A0ABY6HV49</accession>
<dbReference type="Proteomes" id="UP001208689">
    <property type="component" value="Chromosome"/>
</dbReference>
<organism evidence="1 2">
    <name type="scientific">Candidatus Lokiarchaeum ossiferum</name>
    <dbReference type="NCBI Taxonomy" id="2951803"/>
    <lineage>
        <taxon>Archaea</taxon>
        <taxon>Promethearchaeati</taxon>
        <taxon>Promethearchaeota</taxon>
        <taxon>Promethearchaeia</taxon>
        <taxon>Promethearchaeales</taxon>
        <taxon>Promethearchaeaceae</taxon>
        <taxon>Candidatus Lokiarchaeum</taxon>
    </lineage>
</organism>
<dbReference type="EMBL" id="CP104013">
    <property type="protein sequence ID" value="UYP47394.1"/>
    <property type="molecule type" value="Genomic_DNA"/>
</dbReference>
<gene>
    <name evidence="1" type="ORF">NEF87_003679</name>
</gene>
<evidence type="ECO:0008006" key="3">
    <source>
        <dbReference type="Google" id="ProtNLM"/>
    </source>
</evidence>
<evidence type="ECO:0000313" key="1">
    <source>
        <dbReference type="EMBL" id="UYP47394.1"/>
    </source>
</evidence>
<evidence type="ECO:0000313" key="2">
    <source>
        <dbReference type="Proteomes" id="UP001208689"/>
    </source>
</evidence>
<dbReference type="Pfam" id="PF06348">
    <property type="entry name" value="DUF1059"/>
    <property type="match status" value="1"/>
</dbReference>